<feature type="compositionally biased region" description="Low complexity" evidence="1">
    <location>
        <begin position="755"/>
        <end position="764"/>
    </location>
</feature>
<feature type="compositionally biased region" description="Gly residues" evidence="1">
    <location>
        <begin position="979"/>
        <end position="997"/>
    </location>
</feature>
<feature type="region of interest" description="Disordered" evidence="1">
    <location>
        <begin position="755"/>
        <end position="847"/>
    </location>
</feature>
<organism evidence="2 3">
    <name type="scientific">Astrephomene gubernaculifera</name>
    <dbReference type="NCBI Taxonomy" id="47775"/>
    <lineage>
        <taxon>Eukaryota</taxon>
        <taxon>Viridiplantae</taxon>
        <taxon>Chlorophyta</taxon>
        <taxon>core chlorophytes</taxon>
        <taxon>Chlorophyceae</taxon>
        <taxon>CS clade</taxon>
        <taxon>Chlamydomonadales</taxon>
        <taxon>Astrephomenaceae</taxon>
        <taxon>Astrephomene</taxon>
    </lineage>
</organism>
<feature type="compositionally biased region" description="Polar residues" evidence="1">
    <location>
        <begin position="544"/>
        <end position="554"/>
    </location>
</feature>
<feature type="compositionally biased region" description="Low complexity" evidence="1">
    <location>
        <begin position="833"/>
        <end position="847"/>
    </location>
</feature>
<feature type="region of interest" description="Disordered" evidence="1">
    <location>
        <begin position="644"/>
        <end position="680"/>
    </location>
</feature>
<accession>A0AAD3HU95</accession>
<reference evidence="2 3" key="1">
    <citation type="journal article" date="2021" name="Sci. Rep.">
        <title>Genome sequencing of the multicellular alga Astrephomene provides insights into convergent evolution of germ-soma differentiation.</title>
        <authorList>
            <person name="Yamashita S."/>
            <person name="Yamamoto K."/>
            <person name="Matsuzaki R."/>
            <person name="Suzuki S."/>
            <person name="Yamaguchi H."/>
            <person name="Hirooka S."/>
            <person name="Minakuchi Y."/>
            <person name="Miyagishima S."/>
            <person name="Kawachi M."/>
            <person name="Toyoda A."/>
            <person name="Nozaki H."/>
        </authorList>
    </citation>
    <scope>NUCLEOTIDE SEQUENCE [LARGE SCALE GENOMIC DNA]</scope>
    <source>
        <strain evidence="2 3">NIES-4017</strain>
    </source>
</reference>
<feature type="region of interest" description="Disordered" evidence="1">
    <location>
        <begin position="409"/>
        <end position="486"/>
    </location>
</feature>
<feature type="compositionally biased region" description="Pro residues" evidence="1">
    <location>
        <begin position="1431"/>
        <end position="1445"/>
    </location>
</feature>
<dbReference type="EMBL" id="BMAR01000074">
    <property type="protein sequence ID" value="GFR52865.1"/>
    <property type="molecule type" value="Genomic_DNA"/>
</dbReference>
<feature type="compositionally biased region" description="Low complexity" evidence="1">
    <location>
        <begin position="222"/>
        <end position="231"/>
    </location>
</feature>
<feature type="region of interest" description="Disordered" evidence="1">
    <location>
        <begin position="193"/>
        <end position="231"/>
    </location>
</feature>
<feature type="compositionally biased region" description="Low complexity" evidence="1">
    <location>
        <begin position="518"/>
        <end position="530"/>
    </location>
</feature>
<feature type="compositionally biased region" description="Gly residues" evidence="1">
    <location>
        <begin position="244"/>
        <end position="254"/>
    </location>
</feature>
<feature type="region of interest" description="Disordered" evidence="1">
    <location>
        <begin position="332"/>
        <end position="352"/>
    </location>
</feature>
<keyword evidence="3" id="KW-1185">Reference proteome</keyword>
<feature type="region of interest" description="Disordered" evidence="1">
    <location>
        <begin position="1431"/>
        <end position="1450"/>
    </location>
</feature>
<feature type="compositionally biased region" description="Low complexity" evidence="1">
    <location>
        <begin position="255"/>
        <end position="265"/>
    </location>
</feature>
<feature type="region of interest" description="Disordered" evidence="1">
    <location>
        <begin position="499"/>
        <end position="609"/>
    </location>
</feature>
<dbReference type="Proteomes" id="UP001054857">
    <property type="component" value="Unassembled WGS sequence"/>
</dbReference>
<comment type="caution">
    <text evidence="2">The sequence shown here is derived from an EMBL/GenBank/DDBJ whole genome shotgun (WGS) entry which is preliminary data.</text>
</comment>
<feature type="compositionally biased region" description="Gly residues" evidence="1">
    <location>
        <begin position="907"/>
        <end position="916"/>
    </location>
</feature>
<protein>
    <recommendedName>
        <fullName evidence="4">TFIIS N-terminal domain-containing protein</fullName>
    </recommendedName>
</protein>
<feature type="compositionally biased region" description="Low complexity" evidence="1">
    <location>
        <begin position="1343"/>
        <end position="1355"/>
    </location>
</feature>
<feature type="compositionally biased region" description="Low complexity" evidence="1">
    <location>
        <begin position="561"/>
        <end position="609"/>
    </location>
</feature>
<feature type="compositionally biased region" description="Low complexity" evidence="1">
    <location>
        <begin position="1319"/>
        <end position="1328"/>
    </location>
</feature>
<feature type="region of interest" description="Disordered" evidence="1">
    <location>
        <begin position="884"/>
        <end position="925"/>
    </location>
</feature>
<feature type="region of interest" description="Disordered" evidence="1">
    <location>
        <begin position="1301"/>
        <end position="1355"/>
    </location>
</feature>
<feature type="compositionally biased region" description="Low complexity" evidence="1">
    <location>
        <begin position="278"/>
        <end position="306"/>
    </location>
</feature>
<feature type="compositionally biased region" description="Pro residues" evidence="1">
    <location>
        <begin position="197"/>
        <end position="214"/>
    </location>
</feature>
<feature type="compositionally biased region" description="Low complexity" evidence="1">
    <location>
        <begin position="423"/>
        <end position="445"/>
    </location>
</feature>
<feature type="compositionally biased region" description="Polar residues" evidence="1">
    <location>
        <begin position="646"/>
        <end position="660"/>
    </location>
</feature>
<feature type="compositionally biased region" description="Low complexity" evidence="1">
    <location>
        <begin position="669"/>
        <end position="680"/>
    </location>
</feature>
<gene>
    <name evidence="2" type="ORF">Agub_g15493</name>
</gene>
<evidence type="ECO:0000256" key="1">
    <source>
        <dbReference type="SAM" id="MobiDB-lite"/>
    </source>
</evidence>
<evidence type="ECO:0000313" key="3">
    <source>
        <dbReference type="Proteomes" id="UP001054857"/>
    </source>
</evidence>
<feature type="region of interest" description="Disordered" evidence="1">
    <location>
        <begin position="974"/>
        <end position="1002"/>
    </location>
</feature>
<evidence type="ECO:0000313" key="2">
    <source>
        <dbReference type="EMBL" id="GFR52865.1"/>
    </source>
</evidence>
<proteinExistence type="predicted"/>
<feature type="region of interest" description="Disordered" evidence="1">
    <location>
        <begin position="244"/>
        <end position="306"/>
    </location>
</feature>
<feature type="compositionally biased region" description="Pro residues" evidence="1">
    <location>
        <begin position="884"/>
        <end position="902"/>
    </location>
</feature>
<feature type="non-terminal residue" evidence="2">
    <location>
        <position position="1556"/>
    </location>
</feature>
<name>A0AAD3HU95_9CHLO</name>
<evidence type="ECO:0008006" key="4">
    <source>
        <dbReference type="Google" id="ProtNLM"/>
    </source>
</evidence>
<feature type="compositionally biased region" description="Low complexity" evidence="1">
    <location>
        <begin position="474"/>
        <end position="486"/>
    </location>
</feature>
<sequence length="1556" mass="156545">MNPTVPNVDIDNLVFTSWKEVKHKAEPNNYIEFFLITDTGNEVLAISAEDHGNSHYGYQSTGAFTKYGMLNSKNRAETISWLEMVVKESQTRTDCPMGQEGAHVGEPTPDNPLGIYFTQHKVEKTANPDGTHTQRFFLLDQYGNWHLAVLGEERETRDGHYLYSATDEFSARYPLHCHAQKDVIHWLEQRITHHLPHPTPPHPTPPHATPPPAPQLSGPHPAASAPHGLGTAAAAAAALPAGQGLSGHGGGGASGPSTGAVGSGSCAHVDSSSGGSGWQQQQQALQIHVGQQQQAQEPSAQTQYSAVPQGFQLQPQGQVPGLGMQTTTEAAAGGVGRGAGEGDAMPQQPQLQFVSDPGFPTTSGEQTMQTFPMAAWSGLQQQQQTAALTPPLGGTQAFNLQAQTAPGLWGTSQSLTGPPVALQPPQQGSQLAAPQQQQCPVPNQLDGLYAVGQQQQPPPPLLQPSDAPAAGQHVAAGSGPVGAAPDAMLHQFPQQLPLAQPQHGSSQAPPFLQPGPSPHCQQQQQPAQQPHGMLQKLGEGGTPAMQQGQFQHAPSTAVAAMQQPQQQYQQLPFPMQLQQQQQQQFQGQPPLLPPLSQSSGQLSMAGSMPAGAGMGSHLAVGSSGPVQMPGGAGAVQLAGNAGMQLPSGNGSMQLPMQFQPSGPGGSFFQPLAPQQQHPQNQLQPLAQQIHLQQYQQQQQQLQQLLQGTLGSFGINAGQLQPPPALQAGQPALPTLQLPSPNFSCLPPLQGAPGAGWPPACGTPGSSMGLAPPQAQALDMGSSMSAPAGGPPLPPLMQQTQPPTFNHAGSTLPGMGPVPGLGPFGQLNGAPPVGSSTAAANGVAGSSSALPPAPPLLPGMDLSAGLWTPDPSLFGSVSLGSMPAGFPPQPLLPQLPAGQPSPLPDLAGTGGGGGGPAPDGSGASLAALGLGPTSAQTTPGLMMPPAVGFTPNGAGGGGLPQPFATPTGVAALPAVRTKEGGPGGTHPGGRGGAGGRGSGSKHKLAGVAEVAHKRKLARIAAAGEEAVRAAQGAYLASLRHAALSEAAQQESLRKAIANWVRGQISEDEMSVSGWQETLEQMLRDADGSQTVATRYLSTDRLLQLTRSSAGATALRAAQSVAGPHDNLLPGIFTTVATAGGAGTASAAAPGEATAAVHAAVAAPAVLPPLPAAAVSAAPVAAAPEAAAAPVAEAPSALPFQAEALAAVSSLKALLLEDFDGSLFGGLGSSGGSGLNPTADSGTLPAGALPAVATAAEATPAQSTGALGAPPAHMQAAPGTAAAAAAAPQPVQAALAVLGAHPNGQQEQHAPGQGLPPGQPPQQQLQLAPGEVRPAEGAPPLSLQAHAGGSAAAPTGANAPVPAAAPALAAAPAAANVSTLQPAASTTPAAAAATTTAVPSFLATPAPTPSVPASAAATALQLTPSCAVPLPALPPPPAPAPTQPPGPMGSAATVACAGTASSWAFKDPHLARHGARAALESLREVAALCPPVASMATSKLVDTVKQYVSHPHPAVSGLAADILKRWRGTLVHRLRSMADSRCYQDPVAALEARIQANE</sequence>